<evidence type="ECO:0000313" key="2">
    <source>
        <dbReference type="EMBL" id="KAL0178576.1"/>
    </source>
</evidence>
<keyword evidence="3" id="KW-1185">Reference proteome</keyword>
<dbReference type="Proteomes" id="UP001529510">
    <property type="component" value="Unassembled WGS sequence"/>
</dbReference>
<dbReference type="AlphaFoldDB" id="A0ABD0Q164"/>
<accession>A0ABD0Q164</accession>
<protein>
    <submittedName>
        <fullName evidence="2">Uncharacterized protein</fullName>
    </submittedName>
</protein>
<reference evidence="2 3" key="1">
    <citation type="submission" date="2024-05" db="EMBL/GenBank/DDBJ databases">
        <title>Genome sequencing and assembly of Indian major carp, Cirrhinus mrigala (Hamilton, 1822).</title>
        <authorList>
            <person name="Mohindra V."/>
            <person name="Chowdhury L.M."/>
            <person name="Lal K."/>
            <person name="Jena J.K."/>
        </authorList>
    </citation>
    <scope>NUCLEOTIDE SEQUENCE [LARGE SCALE GENOMIC DNA]</scope>
    <source>
        <strain evidence="2">CM1030</strain>
        <tissue evidence="2">Blood</tissue>
    </source>
</reference>
<gene>
    <name evidence="2" type="ORF">M9458_027470</name>
</gene>
<dbReference type="EMBL" id="JAMKFB020000013">
    <property type="protein sequence ID" value="KAL0178576.1"/>
    <property type="molecule type" value="Genomic_DNA"/>
</dbReference>
<evidence type="ECO:0000256" key="1">
    <source>
        <dbReference type="SAM" id="MobiDB-lite"/>
    </source>
</evidence>
<organism evidence="2 3">
    <name type="scientific">Cirrhinus mrigala</name>
    <name type="common">Mrigala</name>
    <dbReference type="NCBI Taxonomy" id="683832"/>
    <lineage>
        <taxon>Eukaryota</taxon>
        <taxon>Metazoa</taxon>
        <taxon>Chordata</taxon>
        <taxon>Craniata</taxon>
        <taxon>Vertebrata</taxon>
        <taxon>Euteleostomi</taxon>
        <taxon>Actinopterygii</taxon>
        <taxon>Neopterygii</taxon>
        <taxon>Teleostei</taxon>
        <taxon>Ostariophysi</taxon>
        <taxon>Cypriniformes</taxon>
        <taxon>Cyprinidae</taxon>
        <taxon>Labeoninae</taxon>
        <taxon>Labeonini</taxon>
        <taxon>Cirrhinus</taxon>
    </lineage>
</organism>
<feature type="region of interest" description="Disordered" evidence="1">
    <location>
        <begin position="31"/>
        <end position="54"/>
    </location>
</feature>
<evidence type="ECO:0000313" key="3">
    <source>
        <dbReference type="Proteomes" id="UP001529510"/>
    </source>
</evidence>
<feature type="non-terminal residue" evidence="2">
    <location>
        <position position="1"/>
    </location>
</feature>
<comment type="caution">
    <text evidence="2">The sequence shown here is derived from an EMBL/GenBank/DDBJ whole genome shotgun (WGS) entry which is preliminary data.</text>
</comment>
<name>A0ABD0Q164_CIRMR</name>
<feature type="non-terminal residue" evidence="2">
    <location>
        <position position="54"/>
    </location>
</feature>
<proteinExistence type="predicted"/>
<sequence>PTEEPTEYSLYDYEETVTEPSQLDEAERFIEERKEDQTKPLKTKGDKSRSYWPV</sequence>